<dbReference type="PANTHER" id="PTHR22100:SF13">
    <property type="entry name" value="WINGS APART-LIKE PROTEIN HOMOLOG"/>
    <property type="match status" value="1"/>
</dbReference>
<evidence type="ECO:0000313" key="4">
    <source>
        <dbReference type="Proteomes" id="UP000492821"/>
    </source>
</evidence>
<dbReference type="InterPro" id="IPR011989">
    <property type="entry name" value="ARM-like"/>
</dbReference>
<protein>
    <submittedName>
        <fullName evidence="5">WAPL domain-containing protein</fullName>
    </submittedName>
</protein>
<reference evidence="5" key="2">
    <citation type="submission" date="2020-10" db="UniProtKB">
        <authorList>
            <consortium name="WormBaseParasite"/>
        </authorList>
    </citation>
    <scope>IDENTIFICATION</scope>
</reference>
<dbReference type="Proteomes" id="UP000492821">
    <property type="component" value="Unassembled WGS sequence"/>
</dbReference>
<evidence type="ECO:0000259" key="3">
    <source>
        <dbReference type="PROSITE" id="PS51271"/>
    </source>
</evidence>
<dbReference type="Gene3D" id="1.25.10.10">
    <property type="entry name" value="Leucine-rich Repeat Variant"/>
    <property type="match status" value="1"/>
</dbReference>
<dbReference type="PROSITE" id="PS51271">
    <property type="entry name" value="WAPL"/>
    <property type="match status" value="1"/>
</dbReference>
<feature type="region of interest" description="Disordered" evidence="2">
    <location>
        <begin position="1"/>
        <end position="240"/>
    </location>
</feature>
<dbReference type="SUPFAM" id="SSF48371">
    <property type="entry name" value="ARM repeat"/>
    <property type="match status" value="1"/>
</dbReference>
<name>A0A7E4UTC7_PANRE</name>
<dbReference type="PANTHER" id="PTHR22100">
    <property type="entry name" value="WINGS APART-LIKE PROTEIN HOMOLOG"/>
    <property type="match status" value="1"/>
</dbReference>
<proteinExistence type="inferred from homology"/>
<dbReference type="WBParaSite" id="Pan_g12610.t1">
    <property type="protein sequence ID" value="Pan_g12610.t1"/>
    <property type="gene ID" value="Pan_g12610"/>
</dbReference>
<dbReference type="AlphaFoldDB" id="A0A7E4UTC7"/>
<feature type="compositionally biased region" description="Acidic residues" evidence="2">
    <location>
        <begin position="96"/>
        <end position="105"/>
    </location>
</feature>
<dbReference type="InterPro" id="IPR022771">
    <property type="entry name" value="WAPL_C"/>
</dbReference>
<evidence type="ECO:0000313" key="5">
    <source>
        <dbReference type="WBParaSite" id="Pan_g12610.t1"/>
    </source>
</evidence>
<dbReference type="InterPro" id="IPR016024">
    <property type="entry name" value="ARM-type_fold"/>
</dbReference>
<feature type="compositionally biased region" description="Polar residues" evidence="2">
    <location>
        <begin position="158"/>
        <end position="177"/>
    </location>
</feature>
<feature type="compositionally biased region" description="Low complexity" evidence="2">
    <location>
        <begin position="189"/>
        <end position="228"/>
    </location>
</feature>
<evidence type="ECO:0000256" key="2">
    <source>
        <dbReference type="SAM" id="MobiDB-lite"/>
    </source>
</evidence>
<accession>A0A7E4UTC7</accession>
<reference evidence="4" key="1">
    <citation type="journal article" date="2013" name="Genetics">
        <title>The draft genome and transcriptome of Panagrellus redivivus are shaped by the harsh demands of a free-living lifestyle.</title>
        <authorList>
            <person name="Srinivasan J."/>
            <person name="Dillman A.R."/>
            <person name="Macchietto M.G."/>
            <person name="Heikkinen L."/>
            <person name="Lakso M."/>
            <person name="Fracchia K.M."/>
            <person name="Antoshechkin I."/>
            <person name="Mortazavi A."/>
            <person name="Wong G."/>
            <person name="Sternberg P.W."/>
        </authorList>
    </citation>
    <scope>NUCLEOTIDE SEQUENCE [LARGE SCALE GENOMIC DNA]</scope>
    <source>
        <strain evidence="4">MT8872</strain>
    </source>
</reference>
<dbReference type="Pfam" id="PF07814">
    <property type="entry name" value="WAPL"/>
    <property type="match status" value="1"/>
</dbReference>
<organism evidence="4 5">
    <name type="scientific">Panagrellus redivivus</name>
    <name type="common">Microworm</name>
    <dbReference type="NCBI Taxonomy" id="6233"/>
    <lineage>
        <taxon>Eukaryota</taxon>
        <taxon>Metazoa</taxon>
        <taxon>Ecdysozoa</taxon>
        <taxon>Nematoda</taxon>
        <taxon>Chromadorea</taxon>
        <taxon>Rhabditida</taxon>
        <taxon>Tylenchina</taxon>
        <taxon>Panagrolaimomorpha</taxon>
        <taxon>Panagrolaimoidea</taxon>
        <taxon>Panagrolaimidae</taxon>
        <taxon>Panagrellus</taxon>
    </lineage>
</organism>
<comment type="similarity">
    <text evidence="1">Belongs to the WAPL family.</text>
</comment>
<evidence type="ECO:0000256" key="1">
    <source>
        <dbReference type="ARBA" id="ARBA00006854"/>
    </source>
</evidence>
<feature type="compositionally biased region" description="Polar residues" evidence="2">
    <location>
        <begin position="122"/>
        <end position="134"/>
    </location>
</feature>
<dbReference type="InterPro" id="IPR039874">
    <property type="entry name" value="WAPL"/>
</dbReference>
<feature type="domain" description="WAPL" evidence="3">
    <location>
        <begin position="222"/>
        <end position="731"/>
    </location>
</feature>
<dbReference type="InterPro" id="IPR012502">
    <property type="entry name" value="WAPL_dom"/>
</dbReference>
<sequence length="754" mass="82698">MPARSVPKIAPGQCPPPTSSATNSPTKSGKTASPTFKVPNSPVKRPLPSLGVEDSLSESSDSDSDMIIEPASSGSSVTFKVPEPPKATVRKPIVPADDDDDDSMIIEEAAPSSSGAIKRKSSPSSGSDAGGTSSKKQKPSFSIARHREGHKNVFAANKPQSSKYQHTWSSRPLSSGGPSAFTAPNDKPSSSTASSSAASSSSSTFKRMNSAPSTASSSSSSSKSTTSTFKKHVSAKETKSVTERGELEDFAQDMEYFFSSMNKPDATENTQYLSLQSLVKKAVHIEFRNFLRKSGALPKIFSAVKPIVHVARICAVTAVLIYFLSRDRNCIKVEEHFVALLMPILKCKPEVNDQPFEAAKKSLWPLVEEWSVVTADLVNKSVKLGITKETFNVPFLALEALAFVCMQNHNPYLQNELLSNGCLQWIVMKVERITKKLARSKDDGEGIQPLINELNRTMRILEMSAMYNKKNQMYIMTGGGFSLLQSCSSLFSLFQKFISNGTPATIALVFDSSCIVGRVLINLTHDNELGCTKLGDMNNFLDLLVSNLTQIAPKFAPKEKYFDMTLVTCAVLCNIAEKSTAVRNKLLELKPLTYDSEANESEPMSLVSALTKMFIKHEGAARSIDEELDKELELDDFPEEFEDEGPTEDGRLNRGEEMSEADAFRAIEDAMTKMDSHMEDSVMASYFGLLLGVLIHRDSTHAMAVKSEMPDGNFTSLIEQLTRFREFMEMTHKKKANTRTIDRIVGSLKGYNAL</sequence>
<keyword evidence="4" id="KW-1185">Reference proteome</keyword>
<feature type="compositionally biased region" description="Low complexity" evidence="2">
    <location>
        <begin position="19"/>
        <end position="28"/>
    </location>
</feature>